<organism evidence="2 3">
    <name type="scientific">Coniophora puteana (strain RWD-64-598)</name>
    <name type="common">Brown rot fungus</name>
    <dbReference type="NCBI Taxonomy" id="741705"/>
    <lineage>
        <taxon>Eukaryota</taxon>
        <taxon>Fungi</taxon>
        <taxon>Dikarya</taxon>
        <taxon>Basidiomycota</taxon>
        <taxon>Agaricomycotina</taxon>
        <taxon>Agaricomycetes</taxon>
        <taxon>Agaricomycetidae</taxon>
        <taxon>Boletales</taxon>
        <taxon>Coniophorineae</taxon>
        <taxon>Coniophoraceae</taxon>
        <taxon>Coniophora</taxon>
    </lineage>
</organism>
<evidence type="ECO:0000313" key="3">
    <source>
        <dbReference type="Proteomes" id="UP000053558"/>
    </source>
</evidence>
<dbReference type="AlphaFoldDB" id="A0A5M3MMA1"/>
<keyword evidence="3" id="KW-1185">Reference proteome</keyword>
<comment type="caution">
    <text evidence="2">The sequence shown here is derived from an EMBL/GenBank/DDBJ whole genome shotgun (WGS) entry which is preliminary data.</text>
</comment>
<dbReference type="GeneID" id="19209117"/>
<reference evidence="3" key="1">
    <citation type="journal article" date="2012" name="Science">
        <title>The Paleozoic origin of enzymatic lignin decomposition reconstructed from 31 fungal genomes.</title>
        <authorList>
            <person name="Floudas D."/>
            <person name="Binder M."/>
            <person name="Riley R."/>
            <person name="Barry K."/>
            <person name="Blanchette R.A."/>
            <person name="Henrissat B."/>
            <person name="Martinez A.T."/>
            <person name="Otillar R."/>
            <person name="Spatafora J.W."/>
            <person name="Yadav J.S."/>
            <person name="Aerts A."/>
            <person name="Benoit I."/>
            <person name="Boyd A."/>
            <person name="Carlson A."/>
            <person name="Copeland A."/>
            <person name="Coutinho P.M."/>
            <person name="de Vries R.P."/>
            <person name="Ferreira P."/>
            <person name="Findley K."/>
            <person name="Foster B."/>
            <person name="Gaskell J."/>
            <person name="Glotzer D."/>
            <person name="Gorecki P."/>
            <person name="Heitman J."/>
            <person name="Hesse C."/>
            <person name="Hori C."/>
            <person name="Igarashi K."/>
            <person name="Jurgens J.A."/>
            <person name="Kallen N."/>
            <person name="Kersten P."/>
            <person name="Kohler A."/>
            <person name="Kuees U."/>
            <person name="Kumar T.K.A."/>
            <person name="Kuo A."/>
            <person name="LaButti K."/>
            <person name="Larrondo L.F."/>
            <person name="Lindquist E."/>
            <person name="Ling A."/>
            <person name="Lombard V."/>
            <person name="Lucas S."/>
            <person name="Lundell T."/>
            <person name="Martin R."/>
            <person name="McLaughlin D.J."/>
            <person name="Morgenstern I."/>
            <person name="Morin E."/>
            <person name="Murat C."/>
            <person name="Nagy L.G."/>
            <person name="Nolan M."/>
            <person name="Ohm R.A."/>
            <person name="Patyshakuliyeva A."/>
            <person name="Rokas A."/>
            <person name="Ruiz-Duenas F.J."/>
            <person name="Sabat G."/>
            <person name="Salamov A."/>
            <person name="Samejima M."/>
            <person name="Schmutz J."/>
            <person name="Slot J.C."/>
            <person name="St John F."/>
            <person name="Stenlid J."/>
            <person name="Sun H."/>
            <person name="Sun S."/>
            <person name="Syed K."/>
            <person name="Tsang A."/>
            <person name="Wiebenga A."/>
            <person name="Young D."/>
            <person name="Pisabarro A."/>
            <person name="Eastwood D.C."/>
            <person name="Martin F."/>
            <person name="Cullen D."/>
            <person name="Grigoriev I.V."/>
            <person name="Hibbett D.S."/>
        </authorList>
    </citation>
    <scope>NUCLEOTIDE SEQUENCE [LARGE SCALE GENOMIC DNA]</scope>
    <source>
        <strain evidence="3">RWD-64-598 SS2</strain>
    </source>
</reference>
<proteinExistence type="predicted"/>
<dbReference type="Proteomes" id="UP000053558">
    <property type="component" value="Unassembled WGS sequence"/>
</dbReference>
<gene>
    <name evidence="2" type="ORF">CONPUDRAFT_73470</name>
</gene>
<dbReference type="RefSeq" id="XP_007769094.1">
    <property type="nucleotide sequence ID" value="XM_007770904.1"/>
</dbReference>
<dbReference type="KEGG" id="cput:CONPUDRAFT_73470"/>
<accession>A0A5M3MMA1</accession>
<feature type="compositionally biased region" description="Basic and acidic residues" evidence="1">
    <location>
        <begin position="372"/>
        <end position="382"/>
    </location>
</feature>
<protein>
    <submittedName>
        <fullName evidence="2">Uncharacterized protein</fullName>
    </submittedName>
</protein>
<name>A0A5M3MMA1_CONPW</name>
<sequence length="623" mass="69266">MPGMTPLLSMHTTDEICPAYFLRPENAAQGICGKSAWACGISPVANVSIFCRNVANRIDEGKYMAVPRGQDRLKVASKESENPCGWIYCPMAVLLTNWFPEGARDGSQKGAERATNKKPAEEQKFCMAYSSKEFDKWEEWDASCPMDSIFPDPTGLFSNAYGSFASRIFTGQGTLQTTGFGAHFGSRFILTMEPGTHSDWSVADVVRYLKSVGATTTDLTVDPDIGIGVLDAPIFFTENKNKLYPLNELYTPLQENCRLIWNGRREVGLTARAKPYSCMERSELDPLLARMYHPCRPRSALFSRLHHELYRSYGPKNFGNLPAKKGEIEYVASLREVFNKNGWADLGAGGLSITPMAELAELDIIPFEEMKENQEPEGEQKGVQEVPIEGSSTPASASPRRAREQVPAPFGAKEGPSCDIVRALLKNRERFFQEAGVTNLAWRFLNTSATSSATSHCSYAMATVKPLEAIEDIEEAVRFLPRLLNQGKFKGKKNAYKDEVSVPDGMDESEEHIVNPESLDSIAKRYSRINEVRMSEQSRASTGRGGRDRANWYMKKVAQLDVAQLDVARLDVALDCLLDVDVELRPMANHDVKLHSGGNLIATGLSFVKYSVKHTRTTHVNLR</sequence>
<evidence type="ECO:0000313" key="2">
    <source>
        <dbReference type="EMBL" id="EIW80319.1"/>
    </source>
</evidence>
<dbReference type="EMBL" id="JH711579">
    <property type="protein sequence ID" value="EIW80319.1"/>
    <property type="molecule type" value="Genomic_DNA"/>
</dbReference>
<evidence type="ECO:0000256" key="1">
    <source>
        <dbReference type="SAM" id="MobiDB-lite"/>
    </source>
</evidence>
<feature type="region of interest" description="Disordered" evidence="1">
    <location>
        <begin position="372"/>
        <end position="411"/>
    </location>
</feature>